<dbReference type="Proteomes" id="UP000019678">
    <property type="component" value="Unassembled WGS sequence"/>
</dbReference>
<proteinExistence type="predicted"/>
<dbReference type="EMBL" id="ASRX01000039">
    <property type="protein sequence ID" value="EYF04082.1"/>
    <property type="molecule type" value="Genomic_DNA"/>
</dbReference>
<protein>
    <submittedName>
        <fullName evidence="1">Uncharacterized protein</fullName>
    </submittedName>
</protein>
<comment type="caution">
    <text evidence="1">The sequence shown here is derived from an EMBL/GenBank/DDBJ whole genome shotgun (WGS) entry which is preliminary data.</text>
</comment>
<dbReference type="RefSeq" id="WP_044244952.1">
    <property type="nucleotide sequence ID" value="NZ_ASRX01000039.1"/>
</dbReference>
<organism evidence="1 2">
    <name type="scientific">Chondromyces apiculatus DSM 436</name>
    <dbReference type="NCBI Taxonomy" id="1192034"/>
    <lineage>
        <taxon>Bacteria</taxon>
        <taxon>Pseudomonadati</taxon>
        <taxon>Myxococcota</taxon>
        <taxon>Polyangia</taxon>
        <taxon>Polyangiales</taxon>
        <taxon>Polyangiaceae</taxon>
        <taxon>Chondromyces</taxon>
    </lineage>
</organism>
<sequence length="109" mass="11776">MTQEITSPTGTKYRVDARMGTADDKRVPAKVRIELLGNPTRADIDVRCETPLQFATDPADVFSTSCRAFERTGSKSLVGTRLLQRAVTLRIVGDGRILLELDGAAASAP</sequence>
<evidence type="ECO:0000313" key="1">
    <source>
        <dbReference type="EMBL" id="EYF04082.1"/>
    </source>
</evidence>
<dbReference type="AlphaFoldDB" id="A0A017T529"/>
<name>A0A017T529_9BACT</name>
<evidence type="ECO:0000313" key="2">
    <source>
        <dbReference type="Proteomes" id="UP000019678"/>
    </source>
</evidence>
<gene>
    <name evidence="1" type="ORF">CAP_4956</name>
</gene>
<reference evidence="1 2" key="1">
    <citation type="submission" date="2013-05" db="EMBL/GenBank/DDBJ databases">
        <title>Genome assembly of Chondromyces apiculatus DSM 436.</title>
        <authorList>
            <person name="Sharma G."/>
            <person name="Khatri I."/>
            <person name="Kaur C."/>
            <person name="Mayilraj S."/>
            <person name="Subramanian S."/>
        </authorList>
    </citation>
    <scope>NUCLEOTIDE SEQUENCE [LARGE SCALE GENOMIC DNA]</scope>
    <source>
        <strain evidence="1 2">DSM 436</strain>
    </source>
</reference>
<accession>A0A017T529</accession>
<keyword evidence="2" id="KW-1185">Reference proteome</keyword>